<comment type="similarity">
    <text evidence="1">Belongs to the isochorismatase family.</text>
</comment>
<keyword evidence="3" id="KW-0479">Metal-binding</keyword>
<dbReference type="InterPro" id="IPR000868">
    <property type="entry name" value="Isochorismatase-like_dom"/>
</dbReference>
<dbReference type="SUPFAM" id="SSF52499">
    <property type="entry name" value="Isochorismatase-like hydrolases"/>
    <property type="match status" value="1"/>
</dbReference>
<dbReference type="RefSeq" id="WP_240724324.1">
    <property type="nucleotide sequence ID" value="NZ_FMYV01000012.1"/>
</dbReference>
<evidence type="ECO:0000313" key="9">
    <source>
        <dbReference type="EMBL" id="SDC90731.1"/>
    </source>
</evidence>
<gene>
    <name evidence="9" type="ORF">SAMN04488588_2055</name>
</gene>
<dbReference type="Proteomes" id="UP000199322">
    <property type="component" value="Unassembled WGS sequence"/>
</dbReference>
<dbReference type="GO" id="GO:0046872">
    <property type="term" value="F:metal ion binding"/>
    <property type="evidence" value="ECO:0007669"/>
    <property type="project" value="UniProtKB-KW"/>
</dbReference>
<feature type="domain" description="Isochorismatase-like" evidence="8">
    <location>
        <begin position="19"/>
        <end position="181"/>
    </location>
</feature>
<dbReference type="GO" id="GO:0019363">
    <property type="term" value="P:pyridine nucleotide biosynthetic process"/>
    <property type="evidence" value="ECO:0007669"/>
    <property type="project" value="UniProtKB-KW"/>
</dbReference>
<dbReference type="AlphaFoldDB" id="A0A1G6QEY6"/>
<dbReference type="PANTHER" id="PTHR11080">
    <property type="entry name" value="PYRAZINAMIDASE/NICOTINAMIDASE"/>
    <property type="match status" value="1"/>
</dbReference>
<sequence>MFDQIFERLIMRGITSSNTALICVDCQYGFTEEMPDELPVKGTDEKWRKDLNNMAKEFKDSTFLVIASKDDHPKDHKSFSEWPVHCVQETKGNELFISNYDKVFKKGTTKDTDSHSAFYEDFESKQENGLDEELQNNNIKNLVIVGLAAEVCVLETVKTAIDKGYKIYLIDKFIKSINGKDNSEIFSDLKVHII</sequence>
<dbReference type="InterPro" id="IPR052347">
    <property type="entry name" value="Isochorismatase_Nicotinamidase"/>
</dbReference>
<reference evidence="9 10" key="1">
    <citation type="submission" date="2016-10" db="EMBL/GenBank/DDBJ databases">
        <authorList>
            <person name="de Groot N.N."/>
        </authorList>
    </citation>
    <scope>NUCLEOTIDE SEQUENCE [LARGE SCALE GENOMIC DNA]</scope>
    <source>
        <strain evidence="9 10">WG14</strain>
    </source>
</reference>
<dbReference type="GO" id="GO:0008936">
    <property type="term" value="F:nicotinamidase activity"/>
    <property type="evidence" value="ECO:0007669"/>
    <property type="project" value="UniProtKB-EC"/>
</dbReference>
<evidence type="ECO:0000256" key="4">
    <source>
        <dbReference type="ARBA" id="ARBA00022801"/>
    </source>
</evidence>
<keyword evidence="10" id="KW-1185">Reference proteome</keyword>
<evidence type="ECO:0000256" key="6">
    <source>
        <dbReference type="ARBA" id="ARBA00039017"/>
    </source>
</evidence>
<evidence type="ECO:0000256" key="1">
    <source>
        <dbReference type="ARBA" id="ARBA00006336"/>
    </source>
</evidence>
<evidence type="ECO:0000259" key="8">
    <source>
        <dbReference type="Pfam" id="PF00857"/>
    </source>
</evidence>
<dbReference type="PANTHER" id="PTHR11080:SF2">
    <property type="entry name" value="LD05707P"/>
    <property type="match status" value="1"/>
</dbReference>
<name>A0A1G6QEY6_9BACT</name>
<organism evidence="9 10">
    <name type="scientific">Geotoga petraea</name>
    <dbReference type="NCBI Taxonomy" id="28234"/>
    <lineage>
        <taxon>Bacteria</taxon>
        <taxon>Thermotogati</taxon>
        <taxon>Thermotogota</taxon>
        <taxon>Thermotogae</taxon>
        <taxon>Petrotogales</taxon>
        <taxon>Petrotogaceae</taxon>
        <taxon>Geotoga</taxon>
    </lineage>
</organism>
<accession>A0A1G6QEY6</accession>
<dbReference type="Gene3D" id="3.40.50.850">
    <property type="entry name" value="Isochorismatase-like"/>
    <property type="match status" value="1"/>
</dbReference>
<evidence type="ECO:0000256" key="2">
    <source>
        <dbReference type="ARBA" id="ARBA00022642"/>
    </source>
</evidence>
<dbReference type="EC" id="3.5.1.19" evidence="6"/>
<dbReference type="STRING" id="28234.SAMN04488588_2055"/>
<protein>
    <recommendedName>
        <fullName evidence="6">nicotinamidase</fullName>
        <ecNumber evidence="6">3.5.1.19</ecNumber>
    </recommendedName>
    <alternativeName>
        <fullName evidence="7">Nicotinamide deamidase</fullName>
    </alternativeName>
</protein>
<keyword evidence="2" id="KW-0662">Pyridine nucleotide biosynthesis</keyword>
<evidence type="ECO:0000313" key="10">
    <source>
        <dbReference type="Proteomes" id="UP000199322"/>
    </source>
</evidence>
<keyword evidence="4" id="KW-0378">Hydrolase</keyword>
<proteinExistence type="inferred from homology"/>
<dbReference type="EMBL" id="FMYV01000012">
    <property type="protein sequence ID" value="SDC90731.1"/>
    <property type="molecule type" value="Genomic_DNA"/>
</dbReference>
<evidence type="ECO:0000256" key="7">
    <source>
        <dbReference type="ARBA" id="ARBA00043224"/>
    </source>
</evidence>
<evidence type="ECO:0000256" key="5">
    <source>
        <dbReference type="ARBA" id="ARBA00037900"/>
    </source>
</evidence>
<comment type="pathway">
    <text evidence="5">Cofactor biosynthesis; nicotinate biosynthesis; nicotinate from nicotinamide: step 1/1.</text>
</comment>
<dbReference type="InterPro" id="IPR036380">
    <property type="entry name" value="Isochorismatase-like_sf"/>
</dbReference>
<dbReference type="Pfam" id="PF00857">
    <property type="entry name" value="Isochorismatase"/>
    <property type="match status" value="1"/>
</dbReference>
<evidence type="ECO:0000256" key="3">
    <source>
        <dbReference type="ARBA" id="ARBA00022723"/>
    </source>
</evidence>